<dbReference type="Proteomes" id="UP001302812">
    <property type="component" value="Unassembled WGS sequence"/>
</dbReference>
<name>A0AAN6TML0_9PEZI</name>
<reference evidence="2" key="1">
    <citation type="journal article" date="2023" name="Mol. Phylogenet. Evol.">
        <title>Genome-scale phylogeny and comparative genomics of the fungal order Sordariales.</title>
        <authorList>
            <person name="Hensen N."/>
            <person name="Bonometti L."/>
            <person name="Westerberg I."/>
            <person name="Brannstrom I.O."/>
            <person name="Guillou S."/>
            <person name="Cros-Aarteil S."/>
            <person name="Calhoun S."/>
            <person name="Haridas S."/>
            <person name="Kuo A."/>
            <person name="Mondo S."/>
            <person name="Pangilinan J."/>
            <person name="Riley R."/>
            <person name="LaButti K."/>
            <person name="Andreopoulos B."/>
            <person name="Lipzen A."/>
            <person name="Chen C."/>
            <person name="Yan M."/>
            <person name="Daum C."/>
            <person name="Ng V."/>
            <person name="Clum A."/>
            <person name="Steindorff A."/>
            <person name="Ohm R.A."/>
            <person name="Martin F."/>
            <person name="Silar P."/>
            <person name="Natvig D.O."/>
            <person name="Lalanne C."/>
            <person name="Gautier V."/>
            <person name="Ament-Velasquez S.L."/>
            <person name="Kruys A."/>
            <person name="Hutchinson M.I."/>
            <person name="Powell A.J."/>
            <person name="Barry K."/>
            <person name="Miller A.N."/>
            <person name="Grigoriev I.V."/>
            <person name="Debuchy R."/>
            <person name="Gladieux P."/>
            <person name="Hiltunen Thoren M."/>
            <person name="Johannesson H."/>
        </authorList>
    </citation>
    <scope>NUCLEOTIDE SEQUENCE</scope>
    <source>
        <strain evidence="2">CBS 508.74</strain>
    </source>
</reference>
<feature type="region of interest" description="Disordered" evidence="1">
    <location>
        <begin position="1"/>
        <end position="30"/>
    </location>
</feature>
<evidence type="ECO:0000313" key="2">
    <source>
        <dbReference type="EMBL" id="KAK4117258.1"/>
    </source>
</evidence>
<gene>
    <name evidence="2" type="ORF">N656DRAFT_793761</name>
</gene>
<reference evidence="2" key="2">
    <citation type="submission" date="2023-05" db="EMBL/GenBank/DDBJ databases">
        <authorList>
            <consortium name="Lawrence Berkeley National Laboratory"/>
            <person name="Steindorff A."/>
            <person name="Hensen N."/>
            <person name="Bonometti L."/>
            <person name="Westerberg I."/>
            <person name="Brannstrom I.O."/>
            <person name="Guillou S."/>
            <person name="Cros-Aarteil S."/>
            <person name="Calhoun S."/>
            <person name="Haridas S."/>
            <person name="Kuo A."/>
            <person name="Mondo S."/>
            <person name="Pangilinan J."/>
            <person name="Riley R."/>
            <person name="Labutti K."/>
            <person name="Andreopoulos B."/>
            <person name="Lipzen A."/>
            <person name="Chen C."/>
            <person name="Yanf M."/>
            <person name="Daum C."/>
            <person name="Ng V."/>
            <person name="Clum A."/>
            <person name="Ohm R."/>
            <person name="Martin F."/>
            <person name="Silar P."/>
            <person name="Natvig D."/>
            <person name="Lalanne C."/>
            <person name="Gautier V."/>
            <person name="Ament-Velasquez S.L."/>
            <person name="Kruys A."/>
            <person name="Hutchinson M.I."/>
            <person name="Powell A.J."/>
            <person name="Barry K."/>
            <person name="Miller A.N."/>
            <person name="Grigoriev I.V."/>
            <person name="Debuchy R."/>
            <person name="Gladieux P."/>
            <person name="Thoren M.H."/>
            <person name="Johannesson H."/>
        </authorList>
    </citation>
    <scope>NUCLEOTIDE SEQUENCE</scope>
    <source>
        <strain evidence="2">CBS 508.74</strain>
    </source>
</reference>
<protein>
    <submittedName>
        <fullName evidence="2">Uncharacterized protein</fullName>
    </submittedName>
</protein>
<organism evidence="2 3">
    <name type="scientific">Canariomyces notabilis</name>
    <dbReference type="NCBI Taxonomy" id="2074819"/>
    <lineage>
        <taxon>Eukaryota</taxon>
        <taxon>Fungi</taxon>
        <taxon>Dikarya</taxon>
        <taxon>Ascomycota</taxon>
        <taxon>Pezizomycotina</taxon>
        <taxon>Sordariomycetes</taxon>
        <taxon>Sordariomycetidae</taxon>
        <taxon>Sordariales</taxon>
        <taxon>Chaetomiaceae</taxon>
        <taxon>Canariomyces</taxon>
    </lineage>
</organism>
<accession>A0AAN6TML0</accession>
<dbReference type="AlphaFoldDB" id="A0AAN6TML0"/>
<comment type="caution">
    <text evidence="2">The sequence shown here is derived from an EMBL/GenBank/DDBJ whole genome shotgun (WGS) entry which is preliminary data.</text>
</comment>
<keyword evidence="3" id="KW-1185">Reference proteome</keyword>
<dbReference type="GeneID" id="89941324"/>
<dbReference type="RefSeq" id="XP_064674828.1">
    <property type="nucleotide sequence ID" value="XM_064817199.1"/>
</dbReference>
<proteinExistence type="predicted"/>
<sequence length="104" mass="10621">MGPLPANPTRPTVTQGTFGRPGAQPAPGEEHAAAFPVVAVQALRDGRPHFAQLVAVGEELGWRGRRAEVRQRNLDAVRVPAAAGSSGGWVAGAFVASVGSCVLG</sequence>
<evidence type="ECO:0000313" key="3">
    <source>
        <dbReference type="Proteomes" id="UP001302812"/>
    </source>
</evidence>
<dbReference type="EMBL" id="MU853332">
    <property type="protein sequence ID" value="KAK4117258.1"/>
    <property type="molecule type" value="Genomic_DNA"/>
</dbReference>
<evidence type="ECO:0000256" key="1">
    <source>
        <dbReference type="SAM" id="MobiDB-lite"/>
    </source>
</evidence>